<protein>
    <submittedName>
        <fullName evidence="7">MFS family permease</fullName>
    </submittedName>
</protein>
<dbReference type="GO" id="GO:0005886">
    <property type="term" value="C:plasma membrane"/>
    <property type="evidence" value="ECO:0007669"/>
    <property type="project" value="UniProtKB-SubCell"/>
</dbReference>
<dbReference type="PROSITE" id="PS50850">
    <property type="entry name" value="MFS"/>
    <property type="match status" value="1"/>
</dbReference>
<evidence type="ECO:0000256" key="3">
    <source>
        <dbReference type="ARBA" id="ARBA00022989"/>
    </source>
</evidence>
<evidence type="ECO:0000256" key="1">
    <source>
        <dbReference type="ARBA" id="ARBA00004651"/>
    </source>
</evidence>
<feature type="transmembrane region" description="Helical" evidence="5">
    <location>
        <begin position="161"/>
        <end position="184"/>
    </location>
</feature>
<dbReference type="InterPro" id="IPR005829">
    <property type="entry name" value="Sugar_transporter_CS"/>
</dbReference>
<dbReference type="AlphaFoldDB" id="A0A7X0ICJ2"/>
<dbReference type="Gene3D" id="1.20.1250.20">
    <property type="entry name" value="MFS general substrate transporter like domains"/>
    <property type="match status" value="2"/>
</dbReference>
<dbReference type="SUPFAM" id="SSF103473">
    <property type="entry name" value="MFS general substrate transporter"/>
    <property type="match status" value="1"/>
</dbReference>
<evidence type="ECO:0000256" key="2">
    <source>
        <dbReference type="ARBA" id="ARBA00022692"/>
    </source>
</evidence>
<dbReference type="GO" id="GO:0022857">
    <property type="term" value="F:transmembrane transporter activity"/>
    <property type="evidence" value="ECO:0007669"/>
    <property type="project" value="InterPro"/>
</dbReference>
<evidence type="ECO:0000256" key="5">
    <source>
        <dbReference type="SAM" id="Phobius"/>
    </source>
</evidence>
<name>A0A7X0ICJ2_9ACTN</name>
<evidence type="ECO:0000313" key="8">
    <source>
        <dbReference type="Proteomes" id="UP000555564"/>
    </source>
</evidence>
<dbReference type="InterPro" id="IPR020846">
    <property type="entry name" value="MFS_dom"/>
</dbReference>
<feature type="transmembrane region" description="Helical" evidence="5">
    <location>
        <begin position="284"/>
        <end position="306"/>
    </location>
</feature>
<dbReference type="PANTHER" id="PTHR23528:SF1">
    <property type="entry name" value="MAJOR FACILITATOR SUPERFAMILY (MFS) PROFILE DOMAIN-CONTAINING PROTEIN"/>
    <property type="match status" value="1"/>
</dbReference>
<proteinExistence type="predicted"/>
<organism evidence="7 8">
    <name type="scientific">Sphaerisporangium rubeum</name>
    <dbReference type="NCBI Taxonomy" id="321317"/>
    <lineage>
        <taxon>Bacteria</taxon>
        <taxon>Bacillati</taxon>
        <taxon>Actinomycetota</taxon>
        <taxon>Actinomycetes</taxon>
        <taxon>Streptosporangiales</taxon>
        <taxon>Streptosporangiaceae</taxon>
        <taxon>Sphaerisporangium</taxon>
    </lineage>
</organism>
<feature type="transmembrane region" description="Helical" evidence="5">
    <location>
        <begin position="67"/>
        <end position="90"/>
    </location>
</feature>
<dbReference type="PANTHER" id="PTHR23528">
    <property type="match status" value="1"/>
</dbReference>
<feature type="transmembrane region" description="Helical" evidence="5">
    <location>
        <begin position="29"/>
        <end position="47"/>
    </location>
</feature>
<dbReference type="Proteomes" id="UP000555564">
    <property type="component" value="Unassembled WGS sequence"/>
</dbReference>
<accession>A0A7X0ICJ2</accession>
<dbReference type="InterPro" id="IPR036259">
    <property type="entry name" value="MFS_trans_sf"/>
</dbReference>
<feature type="transmembrane region" description="Helical" evidence="5">
    <location>
        <begin position="241"/>
        <end position="264"/>
    </location>
</feature>
<evidence type="ECO:0000313" key="7">
    <source>
        <dbReference type="EMBL" id="MBB6472724.1"/>
    </source>
</evidence>
<dbReference type="EMBL" id="JACHIU010000001">
    <property type="protein sequence ID" value="MBB6472724.1"/>
    <property type="molecule type" value="Genomic_DNA"/>
</dbReference>
<comment type="subcellular location">
    <subcellularLocation>
        <location evidence="1">Cell membrane</location>
        <topology evidence="1">Multi-pass membrane protein</topology>
    </subcellularLocation>
</comment>
<dbReference type="RefSeq" id="WP_343072593.1">
    <property type="nucleotide sequence ID" value="NZ_BAAALO010000036.1"/>
</dbReference>
<gene>
    <name evidence="7" type="ORF">BJ992_002155</name>
</gene>
<dbReference type="CDD" id="cd06174">
    <property type="entry name" value="MFS"/>
    <property type="match status" value="1"/>
</dbReference>
<evidence type="ECO:0000259" key="6">
    <source>
        <dbReference type="PROSITE" id="PS50850"/>
    </source>
</evidence>
<feature type="transmembrane region" description="Helical" evidence="5">
    <location>
        <begin position="405"/>
        <end position="423"/>
    </location>
</feature>
<sequence length="429" mass="45291">MTTTPPVPPPPRELPEALAEPFKRVGARWVTLISLVNLALWMGYIGPLQVLLPRQIEAAAPVGKEAVLAWVTGVGAAVAMVFNPVAGALSDRTTGRFGRRHPWTLAGAFAGAAGLAFLAFQGSVWGVAVGWCVTQAGLNALQASVTAGVPDHVPVSQRGAVSGWIGVPQVLGVVTAVVLVTVLFTTVRSGYLAIAVLIPLITLPFVLSTSDPRLPREHRPPFEVKEFLRGFWISPRAHPDFAWAWVTRFLMMLGNALALLYLLYFLVDAVGYERRYPGSRAEDGLLVLILIYTAAVVATTVVAGVVSDRLGRRRALVCVSGVVSAMPMALMAFWPEWPVIMVGAGLLGVGYGIYLSVDSALVTEVLPAAAGRAKDLGVINIASTGPQVISPVIAGPIVAGFGGYPVLYLTAAVVSVVGGLLVWRIRLVA</sequence>
<dbReference type="InterPro" id="IPR011701">
    <property type="entry name" value="MFS"/>
</dbReference>
<keyword evidence="8" id="KW-1185">Reference proteome</keyword>
<reference evidence="7 8" key="1">
    <citation type="submission" date="2020-08" db="EMBL/GenBank/DDBJ databases">
        <title>Sequencing the genomes of 1000 actinobacteria strains.</title>
        <authorList>
            <person name="Klenk H.-P."/>
        </authorList>
    </citation>
    <scope>NUCLEOTIDE SEQUENCE [LARGE SCALE GENOMIC DNA]</scope>
    <source>
        <strain evidence="7 8">DSM 44936</strain>
    </source>
</reference>
<keyword evidence="3 5" id="KW-1133">Transmembrane helix</keyword>
<keyword evidence="4 5" id="KW-0472">Membrane</keyword>
<feature type="transmembrane region" description="Helical" evidence="5">
    <location>
        <begin position="340"/>
        <end position="357"/>
    </location>
</feature>
<feature type="transmembrane region" description="Helical" evidence="5">
    <location>
        <begin position="190"/>
        <end position="209"/>
    </location>
</feature>
<feature type="transmembrane region" description="Helical" evidence="5">
    <location>
        <begin position="378"/>
        <end position="399"/>
    </location>
</feature>
<feature type="transmembrane region" description="Helical" evidence="5">
    <location>
        <begin position="102"/>
        <end position="122"/>
    </location>
</feature>
<comment type="caution">
    <text evidence="7">The sequence shown here is derived from an EMBL/GenBank/DDBJ whole genome shotgun (WGS) entry which is preliminary data.</text>
</comment>
<feature type="domain" description="Major facilitator superfamily (MFS) profile" evidence="6">
    <location>
        <begin position="240"/>
        <end position="429"/>
    </location>
</feature>
<dbReference type="PROSITE" id="PS00216">
    <property type="entry name" value="SUGAR_TRANSPORT_1"/>
    <property type="match status" value="1"/>
</dbReference>
<keyword evidence="2 5" id="KW-0812">Transmembrane</keyword>
<dbReference type="Pfam" id="PF07690">
    <property type="entry name" value="MFS_1"/>
    <property type="match status" value="2"/>
</dbReference>
<evidence type="ECO:0000256" key="4">
    <source>
        <dbReference type="ARBA" id="ARBA00023136"/>
    </source>
</evidence>